<keyword evidence="3" id="KW-1133">Transmembrane helix</keyword>
<keyword evidence="1" id="KW-0175">Coiled coil</keyword>
<keyword evidence="3" id="KW-0472">Membrane</keyword>
<feature type="compositionally biased region" description="Basic and acidic residues" evidence="2">
    <location>
        <begin position="46"/>
        <end position="69"/>
    </location>
</feature>
<dbReference type="EMBL" id="SMBP01000001">
    <property type="protein sequence ID" value="TCU63528.1"/>
    <property type="molecule type" value="Genomic_DNA"/>
</dbReference>
<sequence length="181" mass="20473">MNKQALAFLTMFSLILMLSVYYVTLPSDTTAVMKENTPQEETGDSNSKDKIENKETKTGKQEESKDTSKVNEAAKLQEEIDKKKDSEINKNSSVLSKGDADETAKKQALTTMEELKDDKEMQQKVAQALSKEKLNVAVEIKDNTCIVNVFDKKDEKKLANEIMKTVSEVTNQKYFIEVTFK</sequence>
<evidence type="ECO:0000256" key="3">
    <source>
        <dbReference type="SAM" id="Phobius"/>
    </source>
</evidence>
<keyword evidence="3" id="KW-0812">Transmembrane</keyword>
<dbReference type="RefSeq" id="WP_008688524.1">
    <property type="nucleotide sequence ID" value="NZ_AP024510.1"/>
</dbReference>
<feature type="coiled-coil region" evidence="1">
    <location>
        <begin position="105"/>
        <end position="132"/>
    </location>
</feature>
<dbReference type="Pfam" id="PF12685">
    <property type="entry name" value="SpoIIIAH"/>
    <property type="match status" value="1"/>
</dbReference>
<reference evidence="4 5" key="1">
    <citation type="submission" date="2019-03" db="EMBL/GenBank/DDBJ databases">
        <title>Genomic Encyclopedia of Type Strains, Phase IV (KMG-IV): sequencing the most valuable type-strain genomes for metagenomic binning, comparative biology and taxonomic classification.</title>
        <authorList>
            <person name="Goeker M."/>
        </authorList>
    </citation>
    <scope>NUCLEOTIDE SEQUENCE [LARGE SCALE GENOMIC DNA]</scope>
    <source>
        <strain evidence="4 5">DSM 29481</strain>
    </source>
</reference>
<name>A0A4R3TP17_9FIRM</name>
<dbReference type="AlphaFoldDB" id="A0A4R3TP17"/>
<evidence type="ECO:0000256" key="2">
    <source>
        <dbReference type="SAM" id="MobiDB-lite"/>
    </source>
</evidence>
<dbReference type="InterPro" id="IPR038503">
    <property type="entry name" value="SpoIIIAH_sf"/>
</dbReference>
<feature type="transmembrane region" description="Helical" evidence="3">
    <location>
        <begin position="6"/>
        <end position="25"/>
    </location>
</feature>
<evidence type="ECO:0000256" key="1">
    <source>
        <dbReference type="SAM" id="Coils"/>
    </source>
</evidence>
<organism evidence="4 5">
    <name type="scientific">Longicatena caecimuris</name>
    <dbReference type="NCBI Taxonomy" id="1796635"/>
    <lineage>
        <taxon>Bacteria</taxon>
        <taxon>Bacillati</taxon>
        <taxon>Bacillota</taxon>
        <taxon>Erysipelotrichia</taxon>
        <taxon>Erysipelotrichales</taxon>
        <taxon>Erysipelotrichaceae</taxon>
        <taxon>Longicatena</taxon>
    </lineage>
</organism>
<protein>
    <submittedName>
        <fullName evidence="4">Stage III sporulation protein AH</fullName>
    </submittedName>
</protein>
<dbReference type="Gene3D" id="1.10.287.4300">
    <property type="entry name" value="Stage III sporulation protein AH-like"/>
    <property type="match status" value="1"/>
</dbReference>
<feature type="compositionally biased region" description="Basic and acidic residues" evidence="2">
    <location>
        <begin position="75"/>
        <end position="88"/>
    </location>
</feature>
<dbReference type="Proteomes" id="UP000295773">
    <property type="component" value="Unassembled WGS sequence"/>
</dbReference>
<evidence type="ECO:0000313" key="4">
    <source>
        <dbReference type="EMBL" id="TCU63528.1"/>
    </source>
</evidence>
<dbReference type="InterPro" id="IPR024232">
    <property type="entry name" value="SpoIIIAH"/>
</dbReference>
<keyword evidence="5" id="KW-1185">Reference proteome</keyword>
<proteinExistence type="predicted"/>
<dbReference type="GeneID" id="73795615"/>
<accession>A0A4R3TP17</accession>
<comment type="caution">
    <text evidence="4">The sequence shown here is derived from an EMBL/GenBank/DDBJ whole genome shotgun (WGS) entry which is preliminary data.</text>
</comment>
<gene>
    <name evidence="4" type="ORF">EDD61_101180</name>
</gene>
<evidence type="ECO:0000313" key="5">
    <source>
        <dbReference type="Proteomes" id="UP000295773"/>
    </source>
</evidence>
<feature type="region of interest" description="Disordered" evidence="2">
    <location>
        <begin position="34"/>
        <end position="103"/>
    </location>
</feature>